<evidence type="ECO:0000313" key="2">
    <source>
        <dbReference type="EMBL" id="STZ63118.1"/>
    </source>
</evidence>
<evidence type="ECO:0000256" key="1">
    <source>
        <dbReference type="SAM" id="Phobius"/>
    </source>
</evidence>
<proteinExistence type="predicted"/>
<dbReference type="AlphaFoldDB" id="A0A378TQN8"/>
<dbReference type="EMBL" id="UGQU01000002">
    <property type="protein sequence ID" value="STZ63118.1"/>
    <property type="molecule type" value="Genomic_DNA"/>
</dbReference>
<keyword evidence="1" id="KW-0812">Transmembrane</keyword>
<keyword evidence="1" id="KW-1133">Transmembrane helix</keyword>
<sequence>MNDLLAQFIPMFVVTFGVFVLFFCLWGLVIWSRKNP</sequence>
<accession>A0A378TQN8</accession>
<keyword evidence="1" id="KW-0472">Membrane</keyword>
<evidence type="ECO:0000313" key="3">
    <source>
        <dbReference type="Proteomes" id="UP000254437"/>
    </source>
</evidence>
<gene>
    <name evidence="2" type="ORF">NCTC10359_01533</name>
</gene>
<dbReference type="Proteomes" id="UP000254437">
    <property type="component" value="Unassembled WGS sequence"/>
</dbReference>
<feature type="transmembrane region" description="Helical" evidence="1">
    <location>
        <begin position="6"/>
        <end position="31"/>
    </location>
</feature>
<organism evidence="2 3">
    <name type="scientific">Moraxella lacunata</name>
    <dbReference type="NCBI Taxonomy" id="477"/>
    <lineage>
        <taxon>Bacteria</taxon>
        <taxon>Pseudomonadati</taxon>
        <taxon>Pseudomonadota</taxon>
        <taxon>Gammaproteobacteria</taxon>
        <taxon>Moraxellales</taxon>
        <taxon>Moraxellaceae</taxon>
        <taxon>Moraxella</taxon>
    </lineage>
</organism>
<protein>
    <submittedName>
        <fullName evidence="2">Uncharacterized protein</fullName>
    </submittedName>
</protein>
<name>A0A378TQN8_MORLA</name>
<reference evidence="2 3" key="1">
    <citation type="submission" date="2018-06" db="EMBL/GenBank/DDBJ databases">
        <authorList>
            <consortium name="Pathogen Informatics"/>
            <person name="Doyle S."/>
        </authorList>
    </citation>
    <scope>NUCLEOTIDE SEQUENCE [LARGE SCALE GENOMIC DNA]</scope>
    <source>
        <strain evidence="2 3">NCTC10359</strain>
    </source>
</reference>